<name>A0AAI8CKF1_FERIS</name>
<dbReference type="InterPro" id="IPR050138">
    <property type="entry name" value="DHOase/Allantoinase_Hydrolase"/>
</dbReference>
<proteinExistence type="predicted"/>
<evidence type="ECO:0000313" key="2">
    <source>
        <dbReference type="Proteomes" id="UP000093740"/>
    </source>
</evidence>
<dbReference type="GO" id="GO:0005737">
    <property type="term" value="C:cytoplasm"/>
    <property type="evidence" value="ECO:0007669"/>
    <property type="project" value="TreeGrafter"/>
</dbReference>
<dbReference type="GO" id="GO:0004038">
    <property type="term" value="F:allantoinase activity"/>
    <property type="evidence" value="ECO:0007669"/>
    <property type="project" value="TreeGrafter"/>
</dbReference>
<keyword evidence="2" id="KW-1185">Reference proteome</keyword>
<evidence type="ECO:0000313" key="1">
    <source>
        <dbReference type="EMBL" id="AMW32552.1"/>
    </source>
</evidence>
<reference evidence="1 2" key="1">
    <citation type="journal article" date="2015" name="Stand. Genomic Sci.">
        <title>Genome sequence of a native-feather degrading extremely thermophilic Eubacterium, Fervidobacterium islandicum AW-1.</title>
        <authorList>
            <person name="Lee Y.J."/>
            <person name="Jeong H."/>
            <person name="Park G.S."/>
            <person name="Kwak Y."/>
            <person name="Lee S.J."/>
            <person name="Lee S.J."/>
            <person name="Park M.K."/>
            <person name="Kim J.Y."/>
            <person name="Kang H.K."/>
            <person name="Shin J.H."/>
            <person name="Lee D.W."/>
        </authorList>
    </citation>
    <scope>NUCLEOTIDE SEQUENCE [LARGE SCALE GENOMIC DNA]</scope>
    <source>
        <strain evidence="1 2">AW-1</strain>
    </source>
</reference>
<gene>
    <name evidence="1" type="ORF">NA23_04110</name>
</gene>
<dbReference type="InterPro" id="IPR011059">
    <property type="entry name" value="Metal-dep_hydrolase_composite"/>
</dbReference>
<sequence>MQIFDYASAKIVNSKVDIDFPERFDTENPALVLSPPFVDIHTHVRLNDQEDYDSLNRAALVGGFGACVIQPNTKPPIENLGVLENHIRLSKGKEVKFLHTVSLFGDIEDLDELENFKDNITGWSTDGIRYTSEDLVRAFSRKKNVLVFDHSQIHEIPGDFYIGTSLPNALRTYSNEAIAICRTVLTGLEFGFNKFHIQHVSTVQSLEMIEFLRRKAQITCEVTPHHVFFLPEDIRNTNQKINPPISKDRDALVKAVRDGVITCFATDHAPHPEKGDSFEQAPYGSSHIEVAFSVYLTVFQDVELVLRNLTVNPLRVLDKTYEMLDLHFPDDAVLIDTSAEYVVESRKFLSKGKNCAFEGQRLKGRILGVRRNGRWVYWNGEFLN</sequence>
<dbReference type="PANTHER" id="PTHR43668:SF2">
    <property type="entry name" value="ALLANTOINASE"/>
    <property type="match status" value="1"/>
</dbReference>
<keyword evidence="1" id="KW-0378">Hydrolase</keyword>
<dbReference type="InterPro" id="IPR032466">
    <property type="entry name" value="Metal_Hydrolase"/>
</dbReference>
<dbReference type="GO" id="GO:0006145">
    <property type="term" value="P:purine nucleobase catabolic process"/>
    <property type="evidence" value="ECO:0007669"/>
    <property type="project" value="TreeGrafter"/>
</dbReference>
<dbReference type="Gene3D" id="3.20.20.140">
    <property type="entry name" value="Metal-dependent hydrolases"/>
    <property type="match status" value="1"/>
</dbReference>
<dbReference type="EMBL" id="CP014334">
    <property type="protein sequence ID" value="AMW32552.1"/>
    <property type="molecule type" value="Genomic_DNA"/>
</dbReference>
<dbReference type="AlphaFoldDB" id="A0AAI8CKF1"/>
<dbReference type="Proteomes" id="UP000093740">
    <property type="component" value="Chromosome"/>
</dbReference>
<organism evidence="1 2">
    <name type="scientific">Fervidobacterium islandicum</name>
    <dbReference type="NCBI Taxonomy" id="2423"/>
    <lineage>
        <taxon>Bacteria</taxon>
        <taxon>Thermotogati</taxon>
        <taxon>Thermotogota</taxon>
        <taxon>Thermotogae</taxon>
        <taxon>Thermotogales</taxon>
        <taxon>Fervidobacteriaceae</taxon>
        <taxon>Fervidobacterium</taxon>
    </lineage>
</organism>
<dbReference type="EC" id="3.5.2.3" evidence="1"/>
<accession>A0AAI8CKF1</accession>
<dbReference type="SUPFAM" id="SSF51556">
    <property type="entry name" value="Metallo-dependent hydrolases"/>
    <property type="match status" value="1"/>
</dbReference>
<dbReference type="NCBIfam" id="NF006840">
    <property type="entry name" value="PRK09357.2-1"/>
    <property type="match status" value="1"/>
</dbReference>
<dbReference type="GO" id="GO:0004151">
    <property type="term" value="F:dihydroorotase activity"/>
    <property type="evidence" value="ECO:0007669"/>
    <property type="project" value="UniProtKB-EC"/>
</dbReference>
<dbReference type="PANTHER" id="PTHR43668">
    <property type="entry name" value="ALLANTOINASE"/>
    <property type="match status" value="1"/>
</dbReference>
<protein>
    <submittedName>
        <fullName evidence="1">Dihydroorotase</fullName>
        <ecNumber evidence="1">3.5.2.3</ecNumber>
    </submittedName>
</protein>
<dbReference type="SUPFAM" id="SSF51338">
    <property type="entry name" value="Composite domain of metallo-dependent hydrolases"/>
    <property type="match status" value="1"/>
</dbReference>
<dbReference type="KEGG" id="fia:NA23_04110"/>